<name>A0A8H4LFT1_9HYPO</name>
<proteinExistence type="predicted"/>
<feature type="compositionally biased region" description="Polar residues" evidence="2">
    <location>
        <begin position="13"/>
        <end position="30"/>
    </location>
</feature>
<evidence type="ECO:0000256" key="2">
    <source>
        <dbReference type="SAM" id="MobiDB-lite"/>
    </source>
</evidence>
<evidence type="ECO:0000256" key="1">
    <source>
        <dbReference type="SAM" id="Coils"/>
    </source>
</evidence>
<feature type="coiled-coil region" evidence="1">
    <location>
        <begin position="144"/>
        <end position="174"/>
    </location>
</feature>
<feature type="region of interest" description="Disordered" evidence="2">
    <location>
        <begin position="1"/>
        <end position="37"/>
    </location>
</feature>
<evidence type="ECO:0008006" key="5">
    <source>
        <dbReference type="Google" id="ProtNLM"/>
    </source>
</evidence>
<gene>
    <name evidence="3" type="ORF">FALBO_5962</name>
</gene>
<dbReference type="SUPFAM" id="SSF48403">
    <property type="entry name" value="Ankyrin repeat"/>
    <property type="match status" value="1"/>
</dbReference>
<sequence>MGSALSSGAGATEPSQPQAQQDHTSNNPNKYRNPLHEIGQMLEPIAIRLAWAEEAIAAGADPNALEEDPRWETNRHRPLHAALDHPGDRDVYIGQDRGRAESLDLIRFLLDQGADPRLRDCRGLQTPAETARLEGQIIPSEQGRRFYEEAAKILEEAENKLNEKDKSEAAMEKTLGDTPPVECLFCREDKKHNWHYWCYKGSSQERRTFEAVDNTVKAAKS</sequence>
<dbReference type="InterPro" id="IPR036770">
    <property type="entry name" value="Ankyrin_rpt-contain_sf"/>
</dbReference>
<dbReference type="AlphaFoldDB" id="A0A8H4LFT1"/>
<accession>A0A8H4LFT1</accession>
<protein>
    <recommendedName>
        <fullName evidence="5">Ankyrin repeat protein</fullName>
    </recommendedName>
</protein>
<dbReference type="Gene3D" id="1.25.40.20">
    <property type="entry name" value="Ankyrin repeat-containing domain"/>
    <property type="match status" value="1"/>
</dbReference>
<reference evidence="3 4" key="1">
    <citation type="submission" date="2020-01" db="EMBL/GenBank/DDBJ databases">
        <title>Identification and distribution of gene clusters putatively required for synthesis of sphingolipid metabolism inhibitors in phylogenetically diverse species of the filamentous fungus Fusarium.</title>
        <authorList>
            <person name="Kim H.-S."/>
            <person name="Busman M."/>
            <person name="Brown D.W."/>
            <person name="Divon H."/>
            <person name="Uhlig S."/>
            <person name="Proctor R.H."/>
        </authorList>
    </citation>
    <scope>NUCLEOTIDE SEQUENCE [LARGE SCALE GENOMIC DNA]</scope>
    <source>
        <strain evidence="3 4">NRRL 20459</strain>
    </source>
</reference>
<evidence type="ECO:0000313" key="3">
    <source>
        <dbReference type="EMBL" id="KAF4467179.1"/>
    </source>
</evidence>
<evidence type="ECO:0000313" key="4">
    <source>
        <dbReference type="Proteomes" id="UP000554235"/>
    </source>
</evidence>
<keyword evidence="4" id="KW-1185">Reference proteome</keyword>
<organism evidence="3 4">
    <name type="scientific">Fusarium albosuccineum</name>
    <dbReference type="NCBI Taxonomy" id="1237068"/>
    <lineage>
        <taxon>Eukaryota</taxon>
        <taxon>Fungi</taxon>
        <taxon>Dikarya</taxon>
        <taxon>Ascomycota</taxon>
        <taxon>Pezizomycotina</taxon>
        <taxon>Sordariomycetes</taxon>
        <taxon>Hypocreomycetidae</taxon>
        <taxon>Hypocreales</taxon>
        <taxon>Nectriaceae</taxon>
        <taxon>Fusarium</taxon>
        <taxon>Fusarium decemcellulare species complex</taxon>
    </lineage>
</organism>
<dbReference type="OrthoDB" id="426293at2759"/>
<dbReference type="Proteomes" id="UP000554235">
    <property type="component" value="Unassembled WGS sequence"/>
</dbReference>
<dbReference type="EMBL" id="JAADYS010000776">
    <property type="protein sequence ID" value="KAF4467179.1"/>
    <property type="molecule type" value="Genomic_DNA"/>
</dbReference>
<keyword evidence="1" id="KW-0175">Coiled coil</keyword>
<comment type="caution">
    <text evidence="3">The sequence shown here is derived from an EMBL/GenBank/DDBJ whole genome shotgun (WGS) entry which is preliminary data.</text>
</comment>